<name>A0A9Q9ENU2_9PEZI</name>
<evidence type="ECO:0000313" key="2">
    <source>
        <dbReference type="Proteomes" id="UP001056384"/>
    </source>
</evidence>
<evidence type="ECO:0000313" key="1">
    <source>
        <dbReference type="EMBL" id="USW55818.1"/>
    </source>
</evidence>
<reference evidence="1" key="1">
    <citation type="submission" date="2022-06" db="EMBL/GenBank/DDBJ databases">
        <title>Complete genome sequences of two strains of the flax pathogen Septoria linicola.</title>
        <authorList>
            <person name="Lapalu N."/>
            <person name="Simon A."/>
            <person name="Demenou B."/>
            <person name="Paumier D."/>
            <person name="Guillot M.-P."/>
            <person name="Gout L."/>
            <person name="Valade R."/>
        </authorList>
    </citation>
    <scope>NUCLEOTIDE SEQUENCE</scope>
    <source>
        <strain evidence="1">SE15195</strain>
    </source>
</reference>
<dbReference type="OrthoDB" id="5985073at2759"/>
<dbReference type="EMBL" id="CP099425">
    <property type="protein sequence ID" value="USW55818.1"/>
    <property type="molecule type" value="Genomic_DNA"/>
</dbReference>
<gene>
    <name evidence="1" type="ORF">Slin15195_G091370</name>
</gene>
<dbReference type="Proteomes" id="UP001056384">
    <property type="component" value="Chromosome 8"/>
</dbReference>
<protein>
    <submittedName>
        <fullName evidence="1">Uncharacterized protein</fullName>
    </submittedName>
</protein>
<proteinExistence type="predicted"/>
<sequence>MRYVALPALFSASIGSGVVQAQRFANSATADFAHPGVGAKCDAALESIIACPEMLGGFARLSEVLTPEQLAETCTPECAESLQTAKSEIEAKCKAASDVIVEDDIAYPATYWVDKYIYEHSKSCLKDAETGQFCDTLFELWTGNAPLDR</sequence>
<accession>A0A9Q9ENU2</accession>
<keyword evidence="2" id="KW-1185">Reference proteome</keyword>
<organism evidence="1 2">
    <name type="scientific">Septoria linicola</name>
    <dbReference type="NCBI Taxonomy" id="215465"/>
    <lineage>
        <taxon>Eukaryota</taxon>
        <taxon>Fungi</taxon>
        <taxon>Dikarya</taxon>
        <taxon>Ascomycota</taxon>
        <taxon>Pezizomycotina</taxon>
        <taxon>Dothideomycetes</taxon>
        <taxon>Dothideomycetidae</taxon>
        <taxon>Mycosphaerellales</taxon>
        <taxon>Mycosphaerellaceae</taxon>
        <taxon>Septoria</taxon>
    </lineage>
</organism>
<dbReference type="AlphaFoldDB" id="A0A9Q9ENU2"/>